<dbReference type="InterPro" id="IPR050598">
    <property type="entry name" value="AminoAcid_Transporter"/>
</dbReference>
<gene>
    <name evidence="7" type="ORF">P167DRAFT_557048</name>
</gene>
<evidence type="ECO:0000313" key="7">
    <source>
        <dbReference type="EMBL" id="RPB16182.1"/>
    </source>
</evidence>
<dbReference type="Proteomes" id="UP000277580">
    <property type="component" value="Unassembled WGS sequence"/>
</dbReference>
<sequence length="646" mass="68145">MERSLVFRYSLASLASSSPADTSPRSSTSSRSGAASSRRLSTSSSTNPNSPTAEHRPRNFRTYSVSSAFDFNAHLVPLTTSSDARGLASSSAAAVPGSLEKQKTLSYLNGLSLLIGLQIGSGIFSSPSQVNNHVPSPGVALIVWAVAGVLAWTGAASYAELGGAIPLNGGSGVYLRHCFGELAGFLYSWTAVIVLKPGSAAIIAIISGEYFNSVVFGLLPGGGGGGGGGGEGEGEGRGQPSEVANKVTAGLLLLLVTALNMFSTRLTTRISDSLLFLKVGSLLAITVIGIVVAATGLNGDGKGASREWREMGWFESRESAGGAYAIALYAGLWAFDGWDNVNFVTGEMKNAKRDLPRVIHSAMPIVIASYLLANVAYYLVLPASTISQSNTIAVAFGTKVFGRIGGLVFALTVSLSCFGALNATTFTSGRLIYAAGKEGYLPPIFGTLGLRPPPTDIPRPTRLPPSSTSTPSLWSRTLSRIRPRSASSASSASAHHHPQQAPPWSKTPIYAMLLNATITCLYIAAGEFGTLLTFYGVAGYTFYFLTVLGLVVLRVKEPALERSYRTWVSTPIVFCCVSLFLVSRSVFGRPVQTLVVCAFVAAGVPVYCQDTKPAGGTFDSAFMRHAYTYQRNVEKRGETWRNVVVS</sequence>
<reference evidence="7 8" key="1">
    <citation type="journal article" date="2018" name="Nat. Ecol. Evol.">
        <title>Pezizomycetes genomes reveal the molecular basis of ectomycorrhizal truffle lifestyle.</title>
        <authorList>
            <person name="Murat C."/>
            <person name="Payen T."/>
            <person name="Noel B."/>
            <person name="Kuo A."/>
            <person name="Morin E."/>
            <person name="Chen J."/>
            <person name="Kohler A."/>
            <person name="Krizsan K."/>
            <person name="Balestrini R."/>
            <person name="Da Silva C."/>
            <person name="Montanini B."/>
            <person name="Hainaut M."/>
            <person name="Levati E."/>
            <person name="Barry K.W."/>
            <person name="Belfiori B."/>
            <person name="Cichocki N."/>
            <person name="Clum A."/>
            <person name="Dockter R.B."/>
            <person name="Fauchery L."/>
            <person name="Guy J."/>
            <person name="Iotti M."/>
            <person name="Le Tacon F."/>
            <person name="Lindquist E.A."/>
            <person name="Lipzen A."/>
            <person name="Malagnac F."/>
            <person name="Mello A."/>
            <person name="Molinier V."/>
            <person name="Miyauchi S."/>
            <person name="Poulain J."/>
            <person name="Riccioni C."/>
            <person name="Rubini A."/>
            <person name="Sitrit Y."/>
            <person name="Splivallo R."/>
            <person name="Traeger S."/>
            <person name="Wang M."/>
            <person name="Zifcakova L."/>
            <person name="Wipf D."/>
            <person name="Zambonelli A."/>
            <person name="Paolocci F."/>
            <person name="Nowrousian M."/>
            <person name="Ottonello S."/>
            <person name="Baldrian P."/>
            <person name="Spatafora J.W."/>
            <person name="Henrissat B."/>
            <person name="Nagy L.G."/>
            <person name="Aury J.M."/>
            <person name="Wincker P."/>
            <person name="Grigoriev I.V."/>
            <person name="Bonfante P."/>
            <person name="Martin F.M."/>
        </authorList>
    </citation>
    <scope>NUCLEOTIDE SEQUENCE [LARGE SCALE GENOMIC DNA]</scope>
    <source>
        <strain evidence="7 8">CCBAS932</strain>
    </source>
</reference>
<keyword evidence="4 6" id="KW-0472">Membrane</keyword>
<dbReference type="InterPro" id="IPR002293">
    <property type="entry name" value="AA/rel_permease1"/>
</dbReference>
<dbReference type="STRING" id="1392247.A0A3N4L3T4"/>
<keyword evidence="2 6" id="KW-0812">Transmembrane</keyword>
<dbReference type="GO" id="GO:0015179">
    <property type="term" value="F:L-amino acid transmembrane transporter activity"/>
    <property type="evidence" value="ECO:0007669"/>
    <property type="project" value="TreeGrafter"/>
</dbReference>
<comment type="subcellular location">
    <subcellularLocation>
        <location evidence="1">Membrane</location>
        <topology evidence="1">Multi-pass membrane protein</topology>
    </subcellularLocation>
</comment>
<dbReference type="PANTHER" id="PTHR11785:SF512">
    <property type="entry name" value="SOBREMESA, ISOFORM B"/>
    <property type="match status" value="1"/>
</dbReference>
<dbReference type="EMBL" id="ML119110">
    <property type="protein sequence ID" value="RPB16182.1"/>
    <property type="molecule type" value="Genomic_DNA"/>
</dbReference>
<evidence type="ECO:0000256" key="2">
    <source>
        <dbReference type="ARBA" id="ARBA00022692"/>
    </source>
</evidence>
<feature type="transmembrane region" description="Helical" evidence="6">
    <location>
        <begin position="319"/>
        <end position="338"/>
    </location>
</feature>
<keyword evidence="8" id="KW-1185">Reference proteome</keyword>
<feature type="transmembrane region" description="Helical" evidence="6">
    <location>
        <begin position="138"/>
        <end position="161"/>
    </location>
</feature>
<feature type="transmembrane region" description="Helical" evidence="6">
    <location>
        <begin position="509"/>
        <end position="526"/>
    </location>
</feature>
<feature type="transmembrane region" description="Helical" evidence="6">
    <location>
        <begin position="567"/>
        <end position="587"/>
    </location>
</feature>
<feature type="transmembrane region" description="Helical" evidence="6">
    <location>
        <begin position="274"/>
        <end position="299"/>
    </location>
</feature>
<organism evidence="7 8">
    <name type="scientific">Morchella conica CCBAS932</name>
    <dbReference type="NCBI Taxonomy" id="1392247"/>
    <lineage>
        <taxon>Eukaryota</taxon>
        <taxon>Fungi</taxon>
        <taxon>Dikarya</taxon>
        <taxon>Ascomycota</taxon>
        <taxon>Pezizomycotina</taxon>
        <taxon>Pezizomycetes</taxon>
        <taxon>Pezizales</taxon>
        <taxon>Morchellaceae</taxon>
        <taxon>Morchella</taxon>
    </lineage>
</organism>
<feature type="transmembrane region" description="Helical" evidence="6">
    <location>
        <begin position="400"/>
        <end position="421"/>
    </location>
</feature>
<dbReference type="AlphaFoldDB" id="A0A3N4L3T4"/>
<dbReference type="Gene3D" id="1.20.1740.10">
    <property type="entry name" value="Amino acid/polyamine transporter I"/>
    <property type="match status" value="1"/>
</dbReference>
<protein>
    <submittedName>
        <fullName evidence="7">Amino acid transporter</fullName>
    </submittedName>
</protein>
<dbReference type="PANTHER" id="PTHR11785">
    <property type="entry name" value="AMINO ACID TRANSPORTER"/>
    <property type="match status" value="1"/>
</dbReference>
<keyword evidence="3 6" id="KW-1133">Transmembrane helix</keyword>
<evidence type="ECO:0000256" key="4">
    <source>
        <dbReference type="ARBA" id="ARBA00023136"/>
    </source>
</evidence>
<evidence type="ECO:0000256" key="3">
    <source>
        <dbReference type="ARBA" id="ARBA00022989"/>
    </source>
</evidence>
<name>A0A3N4L3T4_9PEZI</name>
<feature type="transmembrane region" description="Helical" evidence="6">
    <location>
        <begin position="182"/>
        <end position="206"/>
    </location>
</feature>
<feature type="compositionally biased region" description="Low complexity" evidence="5">
    <location>
        <begin position="15"/>
        <end position="52"/>
    </location>
</feature>
<evidence type="ECO:0000313" key="8">
    <source>
        <dbReference type="Proteomes" id="UP000277580"/>
    </source>
</evidence>
<dbReference type="OrthoDB" id="10062876at2759"/>
<evidence type="ECO:0000256" key="6">
    <source>
        <dbReference type="SAM" id="Phobius"/>
    </source>
</evidence>
<proteinExistence type="predicted"/>
<evidence type="ECO:0000256" key="1">
    <source>
        <dbReference type="ARBA" id="ARBA00004141"/>
    </source>
</evidence>
<dbReference type="InParanoid" id="A0A3N4L3T4"/>
<evidence type="ECO:0000256" key="5">
    <source>
        <dbReference type="SAM" id="MobiDB-lite"/>
    </source>
</evidence>
<feature type="transmembrane region" description="Helical" evidence="6">
    <location>
        <begin position="107"/>
        <end position="126"/>
    </location>
</feature>
<feature type="transmembrane region" description="Helical" evidence="6">
    <location>
        <begin position="532"/>
        <end position="555"/>
    </location>
</feature>
<accession>A0A3N4L3T4</accession>
<feature type="transmembrane region" description="Helical" evidence="6">
    <location>
        <begin position="243"/>
        <end position="262"/>
    </location>
</feature>
<feature type="region of interest" description="Disordered" evidence="5">
    <location>
        <begin position="15"/>
        <end position="58"/>
    </location>
</feature>
<feature type="transmembrane region" description="Helical" evidence="6">
    <location>
        <begin position="358"/>
        <end position="380"/>
    </location>
</feature>
<dbReference type="GO" id="GO:0016020">
    <property type="term" value="C:membrane"/>
    <property type="evidence" value="ECO:0007669"/>
    <property type="project" value="UniProtKB-SubCell"/>
</dbReference>
<dbReference type="Pfam" id="PF13520">
    <property type="entry name" value="AA_permease_2"/>
    <property type="match status" value="1"/>
</dbReference>